<dbReference type="InterPro" id="IPR052164">
    <property type="entry name" value="Anthracycline_SecMetBiosynth"/>
</dbReference>
<dbReference type="PANTHER" id="PTHR33993">
    <property type="entry name" value="GLYOXALASE-RELATED"/>
    <property type="match status" value="1"/>
</dbReference>
<dbReference type="PROSITE" id="PS51819">
    <property type="entry name" value="VOC"/>
    <property type="match status" value="1"/>
</dbReference>
<dbReference type="OrthoDB" id="9793039at2"/>
<organism evidence="2 3">
    <name type="scientific">Qingshengfaniella alkalisoli</name>
    <dbReference type="NCBI Taxonomy" id="2599296"/>
    <lineage>
        <taxon>Bacteria</taxon>
        <taxon>Pseudomonadati</taxon>
        <taxon>Pseudomonadota</taxon>
        <taxon>Alphaproteobacteria</taxon>
        <taxon>Rhodobacterales</taxon>
        <taxon>Paracoccaceae</taxon>
        <taxon>Qingshengfaniella</taxon>
    </lineage>
</organism>
<dbReference type="PANTHER" id="PTHR33993:SF14">
    <property type="entry name" value="GB|AAF24581.1"/>
    <property type="match status" value="1"/>
</dbReference>
<dbReference type="RefSeq" id="WP_146366689.1">
    <property type="nucleotide sequence ID" value="NZ_CP042264.1"/>
</dbReference>
<dbReference type="CDD" id="cd07247">
    <property type="entry name" value="SgaA_N_like"/>
    <property type="match status" value="2"/>
</dbReference>
<evidence type="ECO:0000259" key="1">
    <source>
        <dbReference type="PROSITE" id="PS51819"/>
    </source>
</evidence>
<evidence type="ECO:0000313" key="2">
    <source>
        <dbReference type="EMBL" id="QDY71273.1"/>
    </source>
</evidence>
<dbReference type="Pfam" id="PF00903">
    <property type="entry name" value="Glyoxalase"/>
    <property type="match status" value="1"/>
</dbReference>
<evidence type="ECO:0000313" key="3">
    <source>
        <dbReference type="Proteomes" id="UP000318483"/>
    </source>
</evidence>
<sequence length="269" mass="28713">MSDKFHGTPCWYELATSKGKLAAAGKFYSEIFGWQIADSGMPGFTYHLAKFDGDMVAGLMEIPEDVAGMPPNWMIYFSVADADQFVADAKAAGASVHREPADIPQTGRFAILSDPQGAAFGILQPDLSNMSEAEIAKAEAGEAAFNQRKSGHGHWHELMSSDPDAGFAFYSGLLGWTKGEAMDMGDMGTYQLFRHKGTDIGGMMGLGEALVPNWLPYFGVDGSVATKIDEIKNAGGAIHHGPIEVPGPAWIAVAQDPHGAWFAVTGPEK</sequence>
<keyword evidence="2" id="KW-0614">Plasmid</keyword>
<dbReference type="InterPro" id="IPR037523">
    <property type="entry name" value="VOC_core"/>
</dbReference>
<dbReference type="KEGG" id="lit:FPZ52_16435"/>
<accession>A0A5B8J0F7</accession>
<gene>
    <name evidence="2" type="ORF">FPZ52_16435</name>
</gene>
<dbReference type="InterPro" id="IPR004360">
    <property type="entry name" value="Glyas_Fos-R_dOase_dom"/>
</dbReference>
<keyword evidence="3" id="KW-1185">Reference proteome</keyword>
<name>A0A5B8J0F7_9RHOB</name>
<dbReference type="Gene3D" id="3.10.180.10">
    <property type="entry name" value="2,3-Dihydroxybiphenyl 1,2-Dioxygenase, domain 1"/>
    <property type="match status" value="2"/>
</dbReference>
<dbReference type="AlphaFoldDB" id="A0A5B8J0F7"/>
<feature type="domain" description="VOC" evidence="1">
    <location>
        <begin position="8"/>
        <end position="125"/>
    </location>
</feature>
<dbReference type="InterPro" id="IPR029068">
    <property type="entry name" value="Glyas_Bleomycin-R_OHBP_Dase"/>
</dbReference>
<protein>
    <submittedName>
        <fullName evidence="2">VOC family protein</fullName>
    </submittedName>
</protein>
<dbReference type="Proteomes" id="UP000318483">
    <property type="component" value="Plasmid unnamed3"/>
</dbReference>
<dbReference type="EMBL" id="CP042264">
    <property type="protein sequence ID" value="QDY71273.1"/>
    <property type="molecule type" value="Genomic_DNA"/>
</dbReference>
<reference evidence="2 3" key="1">
    <citation type="submission" date="2019-07" db="EMBL/GenBank/DDBJ databases">
        <title>Litoreibacter alkalisoli sp. nov., isolated from saline-alkaline soil.</title>
        <authorList>
            <person name="Wang S."/>
            <person name="Xu L."/>
            <person name="Xing Y.-T."/>
            <person name="Sun J.-Q."/>
        </authorList>
    </citation>
    <scope>NUCLEOTIDE SEQUENCE [LARGE SCALE GENOMIC DNA]</scope>
    <source>
        <strain evidence="2 3">LN3S51</strain>
        <plasmid evidence="2 3">unnamed3</plasmid>
    </source>
</reference>
<proteinExistence type="predicted"/>
<dbReference type="SUPFAM" id="SSF54593">
    <property type="entry name" value="Glyoxalase/Bleomycin resistance protein/Dihydroxybiphenyl dioxygenase"/>
    <property type="match status" value="2"/>
</dbReference>
<geneLocation type="plasmid" evidence="2 3">
    <name>unnamed3</name>
</geneLocation>